<gene>
    <name evidence="3" type="ordered locus">S70_14375</name>
</gene>
<dbReference type="GO" id="GO:0009289">
    <property type="term" value="C:pilus"/>
    <property type="evidence" value="ECO:0007669"/>
    <property type="project" value="InterPro"/>
</dbReference>
<dbReference type="PANTHER" id="PTHR33420">
    <property type="entry name" value="FIMBRIAL SUBUNIT ELFA-RELATED"/>
    <property type="match status" value="1"/>
</dbReference>
<dbReference type="Pfam" id="PF00419">
    <property type="entry name" value="Fimbrial"/>
    <property type="match status" value="1"/>
</dbReference>
<dbReference type="GeneID" id="93520574"/>
<dbReference type="EMBL" id="CP003488">
    <property type="protein sequence ID" value="AFH94706.1"/>
    <property type="molecule type" value="Genomic_DNA"/>
</dbReference>
<dbReference type="SUPFAM" id="SSF49401">
    <property type="entry name" value="Bacterial adhesins"/>
    <property type="match status" value="1"/>
</dbReference>
<dbReference type="InterPro" id="IPR050263">
    <property type="entry name" value="Bact_Fimbrial_Adh_Pro"/>
</dbReference>
<dbReference type="PRINTS" id="PR01613">
    <property type="entry name" value="FIMBRIALPAPF"/>
</dbReference>
<dbReference type="AlphaFoldDB" id="A0A140NR88"/>
<dbReference type="Gene3D" id="2.60.40.1090">
    <property type="entry name" value="Fimbrial-type adhesion domain"/>
    <property type="match status" value="1"/>
</dbReference>
<protein>
    <submittedName>
        <fullName evidence="3">Minor fimbrial subunit</fullName>
    </submittedName>
</protein>
<dbReference type="Proteomes" id="UP000005012">
    <property type="component" value="Chromosome"/>
</dbReference>
<dbReference type="InterPro" id="IPR005430">
    <property type="entry name" value="P_pili_tip_PapF"/>
</dbReference>
<name>A0A140NR88_PROSM</name>
<dbReference type="InterPro" id="IPR000259">
    <property type="entry name" value="Adhesion_dom_fimbrial"/>
</dbReference>
<dbReference type="GO" id="GO:0043709">
    <property type="term" value="P:cell adhesion involved in single-species biofilm formation"/>
    <property type="evidence" value="ECO:0007669"/>
    <property type="project" value="TreeGrafter"/>
</dbReference>
<evidence type="ECO:0000259" key="2">
    <source>
        <dbReference type="Pfam" id="PF00419"/>
    </source>
</evidence>
<evidence type="ECO:0000313" key="3">
    <source>
        <dbReference type="EMBL" id="AFH94706.1"/>
    </source>
</evidence>
<accession>A0A140NR88</accession>
<keyword evidence="1" id="KW-0732">Signal</keyword>
<proteinExistence type="predicted"/>
<feature type="signal peptide" evidence="1">
    <location>
        <begin position="1"/>
        <end position="28"/>
    </location>
</feature>
<dbReference type="InterPro" id="IPR036937">
    <property type="entry name" value="Adhesion_dom_fimbrial_sf"/>
</dbReference>
<sequence length="172" mass="18800">MKGMVSHRFWLCAVALGLSGAFSMISQAGSDRLSFEVKFTVELKTCDINNNQTIEVDFGDMIINNIDGVAYEQPIPYSLHCDDAVNGTSLNLFFENNSGANFTAGGYRLLRTDRTGLGLLVKQNGHPFSFNDEIPFTYGNEPTLTVVPVKNANVGLDDGEFDASALLTVEYN</sequence>
<dbReference type="RefSeq" id="WP_014657606.1">
    <property type="nucleotide sequence ID" value="NC_017731.1"/>
</dbReference>
<evidence type="ECO:0000313" key="4">
    <source>
        <dbReference type="Proteomes" id="UP000005012"/>
    </source>
</evidence>
<feature type="domain" description="Fimbrial-type adhesion" evidence="2">
    <location>
        <begin position="39"/>
        <end position="171"/>
    </location>
</feature>
<dbReference type="OrthoDB" id="7007417at2"/>
<organism evidence="3 4">
    <name type="scientific">Providencia stuartii (strain MRSN 2154)</name>
    <dbReference type="NCBI Taxonomy" id="1157951"/>
    <lineage>
        <taxon>Bacteria</taxon>
        <taxon>Pseudomonadati</taxon>
        <taxon>Pseudomonadota</taxon>
        <taxon>Gammaproteobacteria</taxon>
        <taxon>Enterobacterales</taxon>
        <taxon>Morganellaceae</taxon>
        <taxon>Providencia</taxon>
    </lineage>
</organism>
<feature type="chain" id="PRO_5007303936" evidence="1">
    <location>
        <begin position="29"/>
        <end position="172"/>
    </location>
</feature>
<dbReference type="PANTHER" id="PTHR33420:SF26">
    <property type="entry name" value="FIMBRIAL SUBUNIT"/>
    <property type="match status" value="1"/>
</dbReference>
<reference evidence="4" key="2">
    <citation type="submission" date="2012-04" db="EMBL/GenBank/DDBJ databases">
        <title>Complete genome sequence of Providencia stuartii clinical isolate MRSN 2154.</title>
        <authorList>
            <person name="Clifford R.J."/>
            <person name="Hang J."/>
            <person name="Riley M.C."/>
            <person name="Onmus-Leone F."/>
            <person name="Kuschner R.A."/>
            <person name="Lesho E.P."/>
            <person name="Waterman P.E."/>
        </authorList>
    </citation>
    <scope>NUCLEOTIDE SEQUENCE [LARGE SCALE GENOMIC DNA]</scope>
    <source>
        <strain evidence="4">MRSN 2154</strain>
    </source>
</reference>
<dbReference type="KEGG" id="psi:S70_14375"/>
<dbReference type="HOGENOM" id="CLU_114111_2_1_6"/>
<dbReference type="PATRIC" id="fig|1157951.4.peg.2892"/>
<reference evidence="3 4" key="1">
    <citation type="journal article" date="2012" name="J. Bacteriol.">
        <title>Complete Genome Sequence of Providencia stuartii Clinical Isolate MRSN 2154.</title>
        <authorList>
            <person name="Clifford R.J."/>
            <person name="Hang J."/>
            <person name="Riley M.C."/>
            <person name="Onmus-Leone F."/>
            <person name="Kuschner R.A."/>
            <person name="Lesho E.P."/>
            <person name="Waterman P.E."/>
        </authorList>
    </citation>
    <scope>NUCLEOTIDE SEQUENCE [LARGE SCALE GENOMIC DNA]</scope>
    <source>
        <strain evidence="3 4">MRSN 2154</strain>
    </source>
</reference>
<dbReference type="InterPro" id="IPR008966">
    <property type="entry name" value="Adhesion_dom_sf"/>
</dbReference>
<evidence type="ECO:0000256" key="1">
    <source>
        <dbReference type="SAM" id="SignalP"/>
    </source>
</evidence>